<evidence type="ECO:0000256" key="2">
    <source>
        <dbReference type="SAM" id="SignalP"/>
    </source>
</evidence>
<evidence type="ECO:0000313" key="4">
    <source>
        <dbReference type="Proteomes" id="UP000252167"/>
    </source>
</evidence>
<gene>
    <name evidence="3" type="ORF">C1H84_04425</name>
</gene>
<evidence type="ECO:0000256" key="1">
    <source>
        <dbReference type="SAM" id="MobiDB-lite"/>
    </source>
</evidence>
<reference evidence="3 4" key="1">
    <citation type="submission" date="2018-01" db="EMBL/GenBank/DDBJ databases">
        <title>Glutamicibacter soli strain NHPC-3 Whole genome sequence and assembly.</title>
        <authorList>
            <person name="Choudhury P."/>
            <person name="Gupta D."/>
            <person name="Sengupta K."/>
            <person name="Jawed A."/>
            <person name="Sultana N."/>
            <person name="Saha P."/>
        </authorList>
    </citation>
    <scope>NUCLEOTIDE SEQUENCE [LARGE SCALE GENOMIC DNA]</scope>
    <source>
        <strain evidence="3 4">NHPC-3</strain>
    </source>
</reference>
<dbReference type="EMBL" id="POAF01000002">
    <property type="protein sequence ID" value="RBM02688.1"/>
    <property type="molecule type" value="Genomic_DNA"/>
</dbReference>
<sequence length="237" mass="25095">MSHRFLWFLPLAAALALTGCSSAGQTQPEPEQAQTQSQDGNLDAGQVETVVRTLLGEDPSLTVVGNETMQQQLQMAKGMGSTSGITPEKCAKQMEKYTVTDLTASVSATGSVTAESLGKVVQVFSITDEATRKKISDALMLDDISGCEKVTVEQSGEKLSADRQILPLKVDADQSLTMSTQMDVGGGQKMSSVVVQALKGNNFVIVTFQTGLAEPATMSAEAVELINKAFAEIETLN</sequence>
<feature type="signal peptide" evidence="2">
    <location>
        <begin position="1"/>
        <end position="23"/>
    </location>
</feature>
<organism evidence="3 4">
    <name type="scientific">Glutamicibacter soli</name>
    <dbReference type="NCBI Taxonomy" id="453836"/>
    <lineage>
        <taxon>Bacteria</taxon>
        <taxon>Bacillati</taxon>
        <taxon>Actinomycetota</taxon>
        <taxon>Actinomycetes</taxon>
        <taxon>Micrococcales</taxon>
        <taxon>Micrococcaceae</taxon>
        <taxon>Glutamicibacter</taxon>
    </lineage>
</organism>
<proteinExistence type="predicted"/>
<dbReference type="Proteomes" id="UP000252167">
    <property type="component" value="Unassembled WGS sequence"/>
</dbReference>
<comment type="caution">
    <text evidence="3">The sequence shown here is derived from an EMBL/GenBank/DDBJ whole genome shotgun (WGS) entry which is preliminary data.</text>
</comment>
<dbReference type="RefSeq" id="WP_113606673.1">
    <property type="nucleotide sequence ID" value="NZ_POAF01000002.1"/>
</dbReference>
<feature type="region of interest" description="Disordered" evidence="1">
    <location>
        <begin position="22"/>
        <end position="42"/>
    </location>
</feature>
<evidence type="ECO:0000313" key="3">
    <source>
        <dbReference type="EMBL" id="RBM02688.1"/>
    </source>
</evidence>
<feature type="chain" id="PRO_5038376470" description="DUF5642 domain-containing protein" evidence="2">
    <location>
        <begin position="24"/>
        <end position="237"/>
    </location>
</feature>
<name>A0A365YJ87_9MICC</name>
<feature type="compositionally biased region" description="Low complexity" evidence="1">
    <location>
        <begin position="25"/>
        <end position="38"/>
    </location>
</feature>
<evidence type="ECO:0008006" key="5">
    <source>
        <dbReference type="Google" id="ProtNLM"/>
    </source>
</evidence>
<dbReference type="AlphaFoldDB" id="A0A365YJ87"/>
<keyword evidence="2" id="KW-0732">Signal</keyword>
<protein>
    <recommendedName>
        <fullName evidence="5">DUF5642 domain-containing protein</fullName>
    </recommendedName>
</protein>
<dbReference type="PROSITE" id="PS51257">
    <property type="entry name" value="PROKAR_LIPOPROTEIN"/>
    <property type="match status" value="1"/>
</dbReference>
<accession>A0A365YJ87</accession>
<keyword evidence="4" id="KW-1185">Reference proteome</keyword>